<dbReference type="PANTHER" id="PTHR10000">
    <property type="entry name" value="PHOSPHOSERINE PHOSPHATASE"/>
    <property type="match status" value="1"/>
</dbReference>
<accession>A0A2A9E7F0</accession>
<dbReference type="EMBL" id="PDJG01000001">
    <property type="protein sequence ID" value="PFG34566.1"/>
    <property type="molecule type" value="Genomic_DNA"/>
</dbReference>
<dbReference type="SUPFAM" id="SSF56784">
    <property type="entry name" value="HAD-like"/>
    <property type="match status" value="1"/>
</dbReference>
<reference evidence="1 2" key="1">
    <citation type="submission" date="2017-10" db="EMBL/GenBank/DDBJ databases">
        <title>Sequencing the genomes of 1000 actinobacteria strains.</title>
        <authorList>
            <person name="Klenk H.-P."/>
        </authorList>
    </citation>
    <scope>NUCLEOTIDE SEQUENCE [LARGE SCALE GENOMIC DNA]</scope>
    <source>
        <strain evidence="1 2">DSM 18966</strain>
    </source>
</reference>
<dbReference type="Gene3D" id="3.30.1240.10">
    <property type="match status" value="1"/>
</dbReference>
<name>A0A2A9E7F0_9MICO</name>
<keyword evidence="2" id="KW-1185">Reference proteome</keyword>
<dbReference type="GO" id="GO:0016791">
    <property type="term" value="F:phosphatase activity"/>
    <property type="evidence" value="ECO:0007669"/>
    <property type="project" value="TreeGrafter"/>
</dbReference>
<dbReference type="RefSeq" id="WP_098455581.1">
    <property type="nucleotide sequence ID" value="NZ_PDJG01000001.1"/>
</dbReference>
<evidence type="ECO:0000313" key="1">
    <source>
        <dbReference type="EMBL" id="PFG34566.1"/>
    </source>
</evidence>
<dbReference type="GO" id="GO:0000287">
    <property type="term" value="F:magnesium ion binding"/>
    <property type="evidence" value="ECO:0007669"/>
    <property type="project" value="TreeGrafter"/>
</dbReference>
<proteinExistence type="predicted"/>
<keyword evidence="1" id="KW-0378">Hydrolase</keyword>
<dbReference type="InterPro" id="IPR036412">
    <property type="entry name" value="HAD-like_sf"/>
</dbReference>
<sequence length="283" mass="30219">MTFDLGGSSTAPGLVAQGVERKLVALDVDGTLMTYDEFLSEEVCDAVSDVRAAGHQVVLATGRPLVALMPVVQLLGIDDGWVVCSNGSVTARIAPESTNGFVLDDVVMFDPHQALRVVREHMPLAKVAVEEIGVGYWVNEVFPERMLHGLHTVTEFDEFHGRETARVVAADAQAPRREFQEALRLLGLVDTYFVIGSTRWMDVAPHGVTKASALERLRGLLGIAREHTVAIGDGGNDVDMLAWAGRGVAMGHAEAQVIAAADEVTGSILDDGAVSVLRSILLG</sequence>
<dbReference type="GO" id="GO:0005829">
    <property type="term" value="C:cytosol"/>
    <property type="evidence" value="ECO:0007669"/>
    <property type="project" value="TreeGrafter"/>
</dbReference>
<dbReference type="NCBIfam" id="TIGR01484">
    <property type="entry name" value="HAD-SF-IIB"/>
    <property type="match status" value="1"/>
</dbReference>
<dbReference type="AlphaFoldDB" id="A0A2A9E7F0"/>
<protein>
    <submittedName>
        <fullName evidence="1">Cof subfamily protein (Haloacid dehalogenase superfamily)/HAD superfamily hydrolase (TIGR01484 family)</fullName>
    </submittedName>
</protein>
<gene>
    <name evidence="1" type="ORF">ATL42_2483</name>
</gene>
<dbReference type="PANTHER" id="PTHR10000:SF8">
    <property type="entry name" value="HAD SUPERFAMILY HYDROLASE-LIKE, TYPE 3"/>
    <property type="match status" value="1"/>
</dbReference>
<dbReference type="OrthoDB" id="3180855at2"/>
<dbReference type="Pfam" id="PF08282">
    <property type="entry name" value="Hydrolase_3"/>
    <property type="match status" value="1"/>
</dbReference>
<dbReference type="Proteomes" id="UP000225548">
    <property type="component" value="Unassembled WGS sequence"/>
</dbReference>
<evidence type="ECO:0000313" key="2">
    <source>
        <dbReference type="Proteomes" id="UP000225548"/>
    </source>
</evidence>
<dbReference type="Gene3D" id="3.40.50.1000">
    <property type="entry name" value="HAD superfamily/HAD-like"/>
    <property type="match status" value="1"/>
</dbReference>
<dbReference type="InterPro" id="IPR023214">
    <property type="entry name" value="HAD_sf"/>
</dbReference>
<comment type="caution">
    <text evidence="1">The sequence shown here is derived from an EMBL/GenBank/DDBJ whole genome shotgun (WGS) entry which is preliminary data.</text>
</comment>
<organism evidence="1 2">
    <name type="scientific">Sanguibacter antarcticus</name>
    <dbReference type="NCBI Taxonomy" id="372484"/>
    <lineage>
        <taxon>Bacteria</taxon>
        <taxon>Bacillati</taxon>
        <taxon>Actinomycetota</taxon>
        <taxon>Actinomycetes</taxon>
        <taxon>Micrococcales</taxon>
        <taxon>Sanguibacteraceae</taxon>
        <taxon>Sanguibacter</taxon>
    </lineage>
</organism>
<dbReference type="PROSITE" id="PS01229">
    <property type="entry name" value="COF_2"/>
    <property type="match status" value="1"/>
</dbReference>
<dbReference type="InterPro" id="IPR006379">
    <property type="entry name" value="HAD-SF_hydro_IIB"/>
</dbReference>